<evidence type="ECO:0000259" key="7">
    <source>
        <dbReference type="PROSITE" id="PS50850"/>
    </source>
</evidence>
<feature type="transmembrane region" description="Helical" evidence="6">
    <location>
        <begin position="288"/>
        <end position="307"/>
    </location>
</feature>
<dbReference type="STRING" id="546262.NEICINOT_05001"/>
<accession>D0W5N2</accession>
<evidence type="ECO:0000256" key="2">
    <source>
        <dbReference type="ARBA" id="ARBA00022475"/>
    </source>
</evidence>
<feature type="transmembrane region" description="Helical" evidence="6">
    <location>
        <begin position="256"/>
        <end position="276"/>
    </location>
</feature>
<dbReference type="SUPFAM" id="SSF103473">
    <property type="entry name" value="MFS general substrate transporter"/>
    <property type="match status" value="1"/>
</dbReference>
<feature type="transmembrane region" description="Helical" evidence="6">
    <location>
        <begin position="151"/>
        <end position="169"/>
    </location>
</feature>
<dbReference type="PANTHER" id="PTHR43124:SF4">
    <property type="entry name" value="SUGAR EFFLUX TRANSPORTER"/>
    <property type="match status" value="1"/>
</dbReference>
<evidence type="ECO:0000313" key="8">
    <source>
        <dbReference type="EMBL" id="EEZ70881.1"/>
    </source>
</evidence>
<feature type="transmembrane region" description="Helical" evidence="6">
    <location>
        <begin position="374"/>
        <end position="393"/>
    </location>
</feature>
<feature type="transmembrane region" description="Helical" evidence="6">
    <location>
        <begin position="223"/>
        <end position="244"/>
    </location>
</feature>
<gene>
    <name evidence="8" type="ORF">NEICINOT_05001</name>
</gene>
<evidence type="ECO:0000256" key="4">
    <source>
        <dbReference type="ARBA" id="ARBA00022989"/>
    </source>
</evidence>
<dbReference type="InterPro" id="IPR020846">
    <property type="entry name" value="MFS_dom"/>
</dbReference>
<dbReference type="AlphaFoldDB" id="D0W5N2"/>
<feature type="transmembrane region" description="Helical" evidence="6">
    <location>
        <begin position="117"/>
        <end position="139"/>
    </location>
</feature>
<feature type="transmembrane region" description="Helical" evidence="6">
    <location>
        <begin position="313"/>
        <end position="336"/>
    </location>
</feature>
<dbReference type="NCBIfam" id="NF002921">
    <property type="entry name" value="PRK03545.1"/>
    <property type="match status" value="1"/>
</dbReference>
<dbReference type="PANTHER" id="PTHR43124">
    <property type="entry name" value="PURINE EFFLUX PUMP PBUE"/>
    <property type="match status" value="1"/>
</dbReference>
<dbReference type="Pfam" id="PF07690">
    <property type="entry name" value="MFS_1"/>
    <property type="match status" value="1"/>
</dbReference>
<evidence type="ECO:0000256" key="1">
    <source>
        <dbReference type="ARBA" id="ARBA00004651"/>
    </source>
</evidence>
<dbReference type="Proteomes" id="UP000003294">
    <property type="component" value="Unassembled WGS sequence"/>
</dbReference>
<protein>
    <submittedName>
        <fullName evidence="8">Transporter, major facilitator family protein</fullName>
    </submittedName>
</protein>
<comment type="subcellular location">
    <subcellularLocation>
        <location evidence="1">Cell membrane</location>
        <topology evidence="1">Multi-pass membrane protein</topology>
    </subcellularLocation>
</comment>
<keyword evidence="3 6" id="KW-0812">Transmembrane</keyword>
<dbReference type="Gene3D" id="1.20.1250.20">
    <property type="entry name" value="MFS general substrate transporter like domains"/>
    <property type="match status" value="1"/>
</dbReference>
<feature type="transmembrane region" description="Helical" evidence="6">
    <location>
        <begin position="348"/>
        <end position="368"/>
    </location>
</feature>
<dbReference type="PROSITE" id="PS50850">
    <property type="entry name" value="MFS"/>
    <property type="match status" value="1"/>
</dbReference>
<feature type="transmembrane region" description="Helical" evidence="6">
    <location>
        <begin position="63"/>
        <end position="84"/>
    </location>
</feature>
<comment type="caution">
    <text evidence="8">The sequence shown here is derived from an EMBL/GenBank/DDBJ whole genome shotgun (WGS) entry which is preliminary data.</text>
</comment>
<evidence type="ECO:0000313" key="9">
    <source>
        <dbReference type="Proteomes" id="UP000003294"/>
    </source>
</evidence>
<dbReference type="InterPro" id="IPR050189">
    <property type="entry name" value="MFS_Efflux_Transporters"/>
</dbReference>
<keyword evidence="5 6" id="KW-0472">Membrane</keyword>
<organism evidence="8 9">
    <name type="scientific">Neisseria cinerea ATCC 14685</name>
    <dbReference type="NCBI Taxonomy" id="546262"/>
    <lineage>
        <taxon>Bacteria</taxon>
        <taxon>Pseudomonadati</taxon>
        <taxon>Pseudomonadota</taxon>
        <taxon>Betaproteobacteria</taxon>
        <taxon>Neisseriales</taxon>
        <taxon>Neisseriaceae</taxon>
        <taxon>Neisseria</taxon>
    </lineage>
</organism>
<dbReference type="InterPro" id="IPR011701">
    <property type="entry name" value="MFS"/>
</dbReference>
<dbReference type="GO" id="GO:0022857">
    <property type="term" value="F:transmembrane transporter activity"/>
    <property type="evidence" value="ECO:0007669"/>
    <property type="project" value="InterPro"/>
</dbReference>
<dbReference type="GO" id="GO:0005886">
    <property type="term" value="C:plasma membrane"/>
    <property type="evidence" value="ECO:0007669"/>
    <property type="project" value="UniProtKB-SubCell"/>
</dbReference>
<feature type="transmembrane region" description="Helical" evidence="6">
    <location>
        <begin position="91"/>
        <end position="111"/>
    </location>
</feature>
<sequence length="401" mass="42535">MAACAIMTTLPIRTTTMNASHKPWLSVVALAIGAFIFNTTEFIPIALLSDIGQSFGMAATETGIMITVYAWIVALTSLPLMLLTRHMERRGLLLVLFALFTVSHILSFASWRFEILLASRVGIALTHAVFWSITASLAVRIAPAGKGNQALGLLSTGTVMAMVAGIPLGRMVGQYLGWQASFLLIGLCSAAVMAVLAKSLPPLPSVNTGSLSSLPLLLKRKKLMLLYAMTVLVITAHFTAYSYIEPFVIQIGGFSARQVTMVLGLYGLAGFAASYLFGKWFAKHPRAFLAGAVSVIALSSGLLLPLVHLPAAIYALVFVWGTAIVVVSLGMVSKVLDFASDAADLANSIYSGLYNVGIGGGALLGHWVTQYAGISRIGIAGMFAAAAGLWLCLNLNRHIRT</sequence>
<feature type="transmembrane region" description="Helical" evidence="6">
    <location>
        <begin position="23"/>
        <end position="43"/>
    </location>
</feature>
<evidence type="ECO:0000256" key="3">
    <source>
        <dbReference type="ARBA" id="ARBA00022692"/>
    </source>
</evidence>
<feature type="transmembrane region" description="Helical" evidence="6">
    <location>
        <begin position="175"/>
        <end position="197"/>
    </location>
</feature>
<dbReference type="CDD" id="cd17324">
    <property type="entry name" value="MFS_NepI_like"/>
    <property type="match status" value="1"/>
</dbReference>
<keyword evidence="2" id="KW-1003">Cell membrane</keyword>
<evidence type="ECO:0000256" key="6">
    <source>
        <dbReference type="SAM" id="Phobius"/>
    </source>
</evidence>
<dbReference type="eggNOG" id="COG2814">
    <property type="taxonomic scope" value="Bacteria"/>
</dbReference>
<dbReference type="InterPro" id="IPR036259">
    <property type="entry name" value="MFS_trans_sf"/>
</dbReference>
<dbReference type="EMBL" id="ACDY02000016">
    <property type="protein sequence ID" value="EEZ70881.1"/>
    <property type="molecule type" value="Genomic_DNA"/>
</dbReference>
<name>D0W5N2_NEICI</name>
<reference evidence="8 9" key="1">
    <citation type="submission" date="2009-10" db="EMBL/GenBank/DDBJ databases">
        <authorList>
            <person name="Weinstock G."/>
            <person name="Sodergren E."/>
            <person name="Clifton S."/>
            <person name="Fulton L."/>
            <person name="Fulton B."/>
            <person name="Courtney L."/>
            <person name="Fronick C."/>
            <person name="Harrison M."/>
            <person name="Strong C."/>
            <person name="Farmer C."/>
            <person name="Delahaunty K."/>
            <person name="Markovic C."/>
            <person name="Hall O."/>
            <person name="Minx P."/>
            <person name="Tomlinson C."/>
            <person name="Mitreva M."/>
            <person name="Nelson J."/>
            <person name="Hou S."/>
            <person name="Wollam A."/>
            <person name="Pepin K.H."/>
            <person name="Johnson M."/>
            <person name="Bhonagiri V."/>
            <person name="Nash W.E."/>
            <person name="Warren W."/>
            <person name="Chinwalla A."/>
            <person name="Mardis E.R."/>
            <person name="Wilson R.K."/>
        </authorList>
    </citation>
    <scope>NUCLEOTIDE SEQUENCE [LARGE SCALE GENOMIC DNA]</scope>
    <source>
        <strain evidence="8 9">ATCC 14685</strain>
    </source>
</reference>
<keyword evidence="4 6" id="KW-1133">Transmembrane helix</keyword>
<feature type="domain" description="Major facilitator superfamily (MFS) profile" evidence="7">
    <location>
        <begin position="26"/>
        <end position="401"/>
    </location>
</feature>
<evidence type="ECO:0000256" key="5">
    <source>
        <dbReference type="ARBA" id="ARBA00023136"/>
    </source>
</evidence>
<proteinExistence type="predicted"/>